<accession>A0A9Q5YKG7</accession>
<reference evidence="1 2" key="1">
    <citation type="submission" date="2019-04" db="EMBL/GenBank/DDBJ databases">
        <title>Complete genome sequencing of Piscirickettsia salmonis strain Psal-009.</title>
        <authorList>
            <person name="Schober I."/>
            <person name="Bunk B."/>
            <person name="Sproer C."/>
            <person name="Carril G.P."/>
            <person name="Riedel T."/>
            <person name="Flores-Herrera P.A."/>
            <person name="Nourdin-Galindo G."/>
            <person name="Marshall S.H."/>
            <person name="Overmann J."/>
        </authorList>
    </citation>
    <scope>NUCLEOTIDE SEQUENCE [LARGE SCALE GENOMIC DNA]</scope>
    <source>
        <strain evidence="1 2">Psal-009</strain>
    </source>
</reference>
<organism evidence="1 2">
    <name type="scientific">Piscirickettsia salmonis</name>
    <dbReference type="NCBI Taxonomy" id="1238"/>
    <lineage>
        <taxon>Bacteria</taxon>
        <taxon>Pseudomonadati</taxon>
        <taxon>Pseudomonadota</taxon>
        <taxon>Gammaproteobacteria</taxon>
        <taxon>Thiotrichales</taxon>
        <taxon>Piscirickettsiaceae</taxon>
        <taxon>Piscirickettsia</taxon>
    </lineage>
</organism>
<gene>
    <name evidence="1" type="ORF">Psal009_01753</name>
</gene>
<proteinExistence type="predicted"/>
<dbReference type="AlphaFoldDB" id="A0A9Q5YKG7"/>
<dbReference type="Proteomes" id="UP000422232">
    <property type="component" value="Chromosome"/>
</dbReference>
<keyword evidence="2" id="KW-1185">Reference proteome</keyword>
<evidence type="ECO:0000313" key="2">
    <source>
        <dbReference type="Proteomes" id="UP000422232"/>
    </source>
</evidence>
<protein>
    <submittedName>
        <fullName evidence="1">Uncharacterized protein</fullName>
    </submittedName>
</protein>
<dbReference type="RefSeq" id="WP_016209794.1">
    <property type="nucleotide sequence ID" value="NZ_CP012413.1"/>
</dbReference>
<dbReference type="GeneID" id="66740919"/>
<evidence type="ECO:0000313" key="1">
    <source>
        <dbReference type="EMBL" id="QGO05856.1"/>
    </source>
</evidence>
<name>A0A9Q5YKG7_PISSA</name>
<sequence length="207" mass="22601">MPNLNAEFSRELKVLLDEASQLDFEGKGADGLRHSFVSDVRNLSGRLQAEWTAHGVPEQEKDIRKVRLLTRLIRELREKGQAEAGEAVQQYAEGTGTENGIATYSSMEALKKSLSALIRVGLSLTLTAAPIIAREFQDCPDLSDLSDCFPRTRGTVLPMSALIAATYGTACVVLRQQSLVGSYSHNRLTAEEQLSRDASELSASFDA</sequence>
<dbReference type="EMBL" id="CP038908">
    <property type="protein sequence ID" value="QGO05856.1"/>
    <property type="molecule type" value="Genomic_DNA"/>
</dbReference>